<keyword evidence="16" id="KW-1114">Inhibition of host interferon signaling pathway by virus</keyword>
<dbReference type="Gene3D" id="3.40.50.300">
    <property type="entry name" value="P-loop containing nucleotide triphosphate hydrolases"/>
    <property type="match status" value="1"/>
</dbReference>
<keyword evidence="17" id="KW-0862">Zinc</keyword>
<dbReference type="GO" id="GO:0042025">
    <property type="term" value="C:host cell nucleus"/>
    <property type="evidence" value="ECO:0007669"/>
    <property type="project" value="UniProtKB-SubCell"/>
</dbReference>
<evidence type="ECO:0000259" key="34">
    <source>
        <dbReference type="PROSITE" id="PS51287"/>
    </source>
</evidence>
<feature type="domain" description="SF3 helicase" evidence="33">
    <location>
        <begin position="410"/>
        <end position="572"/>
    </location>
</feature>
<evidence type="ECO:0000256" key="4">
    <source>
        <dbReference type="ARBA" id="ARBA00022504"/>
    </source>
</evidence>
<protein>
    <recommendedName>
        <fullName evidence="3">Large T antigen</fullName>
        <ecNumber evidence="26">5.6.2.4</ecNumber>
    </recommendedName>
    <alternativeName>
        <fullName evidence="27">DNA 3'-5' helicase large T antigen</fullName>
    </alternativeName>
</protein>
<dbReference type="InterPro" id="IPR027417">
    <property type="entry name" value="P-loop_NTPase"/>
</dbReference>
<dbReference type="PROSITE" id="PS51287">
    <property type="entry name" value="T_AG_OBD"/>
    <property type="match status" value="1"/>
</dbReference>
<keyword evidence="19 29" id="KW-0238">DNA-binding</keyword>
<evidence type="ECO:0000256" key="24">
    <source>
        <dbReference type="ARBA" id="ARBA00023318"/>
    </source>
</evidence>
<evidence type="ECO:0000256" key="5">
    <source>
        <dbReference type="ARBA" id="ARBA00022518"/>
    </source>
</evidence>
<feature type="DNA-binding region" description="T-ag OBD" evidence="29">
    <location>
        <begin position="146"/>
        <end position="262"/>
    </location>
</feature>
<evidence type="ECO:0000259" key="33">
    <source>
        <dbReference type="PROSITE" id="PS51206"/>
    </source>
</evidence>
<keyword evidence="20" id="KW-0413">Isomerase</keyword>
<keyword evidence="10" id="KW-0235">DNA replication</keyword>
<feature type="domain" description="T-ag OBD" evidence="34">
    <location>
        <begin position="146"/>
        <end position="262"/>
    </location>
</feature>
<evidence type="ECO:0000256" key="3">
    <source>
        <dbReference type="ARBA" id="ARBA00018805"/>
    </source>
</evidence>
<dbReference type="PROSITE" id="PS50076">
    <property type="entry name" value="DNAJ_2"/>
    <property type="match status" value="1"/>
</dbReference>
<evidence type="ECO:0000256" key="23">
    <source>
        <dbReference type="ARBA" id="ARBA00023309"/>
    </source>
</evidence>
<keyword evidence="14" id="KW-0378">Hydrolase</keyword>
<dbReference type="Gene3D" id="3.40.1310.20">
    <property type="match status" value="1"/>
</dbReference>
<dbReference type="GO" id="GO:0005524">
    <property type="term" value="F:ATP binding"/>
    <property type="evidence" value="ECO:0007669"/>
    <property type="project" value="UniProtKB-KW"/>
</dbReference>
<dbReference type="InterPro" id="IPR036869">
    <property type="entry name" value="J_dom_sf"/>
</dbReference>
<keyword evidence="9" id="KW-1090">Inhibition of host innate immune response by virus</keyword>
<dbReference type="SUPFAM" id="SSF46565">
    <property type="entry name" value="Chaperone J-domain"/>
    <property type="match status" value="1"/>
</dbReference>
<dbReference type="InterPro" id="IPR014015">
    <property type="entry name" value="Helicase_SF3_DNA-vir"/>
</dbReference>
<comment type="subcellular location">
    <subcellularLocation>
        <location evidence="2">Host nucleus</location>
    </subcellularLocation>
</comment>
<dbReference type="EMBL" id="KF360862">
    <property type="protein sequence ID" value="AGU68322.1"/>
    <property type="molecule type" value="Genomic_DNA"/>
</dbReference>
<dbReference type="GO" id="GO:0003688">
    <property type="term" value="F:DNA replication origin binding"/>
    <property type="evidence" value="ECO:0007669"/>
    <property type="project" value="InterPro"/>
</dbReference>
<evidence type="ECO:0000256" key="29">
    <source>
        <dbReference type="PROSITE-ProRule" id="PRU00620"/>
    </source>
</evidence>
<dbReference type="InterPro" id="IPR001623">
    <property type="entry name" value="DnaJ_domain"/>
</dbReference>
<dbReference type="InterPro" id="IPR017910">
    <property type="entry name" value="Znf_lg_T-Ag_D1-typ"/>
</dbReference>
<accession>V5K6X6</accession>
<keyword evidence="7" id="KW-1048">Host nucleus</keyword>
<sequence>MSCKEIRELRELLGLPPHASYDDIKAAYRKQALMYHPDKGGDEEKMKRLNCLMDKAKEYDFSAEAANSPLFCDESSLSSSDEEDVPAQGSSRPGDDSGLGASFSAGFTDSGPASQSFGGQPGSPPPTPGSGSFSTPPKSQREITLPADIEACLLAAKSVQSCPEVHLLVTTYAKLQDLQSSLLQHFDCKAYLVAKWEGGLAFFVMQLDTTARISTISNFCKKHCTVSPFIVRGVKKHFLQKLLDVVSKLENVEICFSNLNLDGNMDKQFNYALLNDFACKHNISDTLLLLATYKRFSVLTEECADCLTAKENITVEQAKKRKLGGHLDDHQEHHSNAKLFLQLREQKRACQGAVDAVLAERRYLTATMTREELFQERVETVLANIKKLLDERETTDALCCAIYLLNMLIKEPKAISDIIITLVKNPPKRRYFVFRGAVNTGKTTVAAAILNLLTGASLNINGSPERLQFELGCAIDQMMVLFEDVKGIPEDDYEPYLPRGMGMVNLDNLRDHLEGAVPVNLERKHQNKVAQIFPPGIITMNHYKIPLTVRVRCKNILEFHRDCTFKSALAANPIITQNRWLTKPETLLGLLILSETSCVKQLSSIGKCYVECLKAEFDNRWEYTGKLYAGESCFEQNAET</sequence>
<organism evidence="36 37">
    <name type="scientific">Butcherbird polyomavirus</name>
    <dbReference type="NCBI Taxonomy" id="1394033"/>
    <lineage>
        <taxon>Viruses</taxon>
        <taxon>Monodnaviria</taxon>
        <taxon>Shotokuvirae</taxon>
        <taxon>Cossaviricota</taxon>
        <taxon>Papovaviricetes</taxon>
        <taxon>Sepolyvirales</taxon>
        <taxon>Polyomaviridae</taxon>
        <taxon>Gammapolyomavirus</taxon>
        <taxon>Gammapolyomavirus cratorquatus</taxon>
    </lineage>
</organism>
<evidence type="ECO:0000256" key="26">
    <source>
        <dbReference type="ARBA" id="ARBA00034808"/>
    </source>
</evidence>
<evidence type="ECO:0000256" key="25">
    <source>
        <dbReference type="ARBA" id="ARBA00034617"/>
    </source>
</evidence>
<keyword evidence="6" id="KW-0597">Phosphoprotein</keyword>
<evidence type="ECO:0000313" key="37">
    <source>
        <dbReference type="Proteomes" id="UP000129085"/>
    </source>
</evidence>
<dbReference type="GO" id="GO:0052170">
    <property type="term" value="P:symbiont-mediated suppression of host innate immune response"/>
    <property type="evidence" value="ECO:0007669"/>
    <property type="project" value="UniProtKB-KW"/>
</dbReference>
<comment type="catalytic activity">
    <reaction evidence="25">
        <text>Couples ATP hydrolysis with the unwinding of duplex DNA by translocating in the 3'-5' direction.</text>
        <dbReference type="EC" id="5.6.2.4"/>
    </reaction>
</comment>
<dbReference type="Pfam" id="PF02217">
    <property type="entry name" value="T_Ag_DNA_bind"/>
    <property type="match status" value="1"/>
</dbReference>
<evidence type="ECO:0000256" key="31">
    <source>
        <dbReference type="SAM" id="MobiDB-lite"/>
    </source>
</evidence>
<evidence type="ECO:0000256" key="6">
    <source>
        <dbReference type="ARBA" id="ARBA00022553"/>
    </source>
</evidence>
<evidence type="ECO:0000256" key="21">
    <source>
        <dbReference type="ARBA" id="ARBA00023258"/>
    </source>
</evidence>
<evidence type="ECO:0000256" key="27">
    <source>
        <dbReference type="ARBA" id="ARBA00045019"/>
    </source>
</evidence>
<name>V5K6X6_9POLY</name>
<dbReference type="Gene3D" id="1.10.287.110">
    <property type="entry name" value="DnaJ domain"/>
    <property type="match status" value="1"/>
</dbReference>
<dbReference type="InterPro" id="IPR003133">
    <property type="entry name" value="T_Ag_DNA-bd"/>
</dbReference>
<dbReference type="EC" id="5.6.2.4" evidence="26"/>
<evidence type="ECO:0000256" key="7">
    <source>
        <dbReference type="ARBA" id="ARBA00022562"/>
    </source>
</evidence>
<evidence type="ECO:0000256" key="13">
    <source>
        <dbReference type="ARBA" id="ARBA00022771"/>
    </source>
</evidence>
<dbReference type="SUPFAM" id="SSF52540">
    <property type="entry name" value="P-loop containing nucleoside triphosphate hydrolases"/>
    <property type="match status" value="1"/>
</dbReference>
<dbReference type="OrthoDB" id="14669at10239"/>
<evidence type="ECO:0000256" key="20">
    <source>
        <dbReference type="ARBA" id="ARBA00023235"/>
    </source>
</evidence>
<evidence type="ECO:0000256" key="14">
    <source>
        <dbReference type="ARBA" id="ARBA00022801"/>
    </source>
</evidence>
<keyword evidence="11" id="KW-0479">Metal-binding</keyword>
<feature type="compositionally biased region" description="Low complexity" evidence="31">
    <location>
        <begin position="129"/>
        <end position="138"/>
    </location>
</feature>
<dbReference type="CDD" id="cd06257">
    <property type="entry name" value="DnaJ"/>
    <property type="match status" value="1"/>
</dbReference>
<dbReference type="GO" id="GO:0039502">
    <property type="term" value="P:symbiont-mediated suppression of host type I interferon-mediated signaling pathway"/>
    <property type="evidence" value="ECO:0007669"/>
    <property type="project" value="UniProtKB-KW"/>
</dbReference>
<reference evidence="37" key="1">
    <citation type="journal article" date="2014" name="Vet. Microbiol.">
        <title>Butcherbird polyomavirus isolated from a grey butcherbird (Cracticus torquatus) in Queensland, Australia.</title>
        <authorList>
            <person name="Bennett M.D."/>
            <person name="Gillett A."/>
        </authorList>
    </citation>
    <scope>NUCLEOTIDE SEQUENCE [LARGE SCALE GENOMIC DNA]</scope>
</reference>
<dbReference type="Gene3D" id="1.20.1050.70">
    <property type="entry name" value="Large T antigen, SV40, domain 3"/>
    <property type="match status" value="1"/>
</dbReference>
<evidence type="ECO:0000259" key="32">
    <source>
        <dbReference type="PROSITE" id="PS50076"/>
    </source>
</evidence>
<evidence type="ECO:0000256" key="10">
    <source>
        <dbReference type="ARBA" id="ARBA00022705"/>
    </source>
</evidence>
<comment type="catalytic activity">
    <reaction evidence="28">
        <text>ATP + H2O = ADP + phosphate + H(+)</text>
        <dbReference type="Rhea" id="RHEA:13065"/>
        <dbReference type="ChEBI" id="CHEBI:15377"/>
        <dbReference type="ChEBI" id="CHEBI:15378"/>
        <dbReference type="ChEBI" id="CHEBI:30616"/>
        <dbReference type="ChEBI" id="CHEBI:43474"/>
        <dbReference type="ChEBI" id="CHEBI:456216"/>
        <dbReference type="EC" id="5.6.2.4"/>
    </reaction>
</comment>
<dbReference type="GO" id="GO:0008270">
    <property type="term" value="F:zinc ion binding"/>
    <property type="evidence" value="ECO:0007669"/>
    <property type="project" value="UniProtKB-KW"/>
</dbReference>
<evidence type="ECO:0000256" key="19">
    <source>
        <dbReference type="ARBA" id="ARBA00023125"/>
    </source>
</evidence>
<dbReference type="GO" id="GO:0016787">
    <property type="term" value="F:hydrolase activity"/>
    <property type="evidence" value="ECO:0007669"/>
    <property type="project" value="UniProtKB-KW"/>
</dbReference>
<dbReference type="GeneID" id="17825406"/>
<dbReference type="PROSITE" id="PS51206">
    <property type="entry name" value="SF3_HELICASE_1"/>
    <property type="match status" value="1"/>
</dbReference>
<evidence type="ECO:0000256" key="28">
    <source>
        <dbReference type="ARBA" id="ARBA00048988"/>
    </source>
</evidence>
<evidence type="ECO:0000313" key="36">
    <source>
        <dbReference type="EMBL" id="AGU68322.1"/>
    </source>
</evidence>
<evidence type="ECO:0000256" key="1">
    <source>
        <dbReference type="ARBA" id="ARBA00001946"/>
    </source>
</evidence>
<keyword evidence="15" id="KW-0347">Helicase</keyword>
<dbReference type="Pfam" id="PF06431">
    <property type="entry name" value="Polyoma_lg_T_C"/>
    <property type="match status" value="1"/>
</dbReference>
<keyword evidence="24" id="KW-1096">Inhibition of host JAK1 by virus</keyword>
<dbReference type="GO" id="GO:0006260">
    <property type="term" value="P:DNA replication"/>
    <property type="evidence" value="ECO:0007669"/>
    <property type="project" value="UniProtKB-KW"/>
</dbReference>
<evidence type="ECO:0000256" key="17">
    <source>
        <dbReference type="ARBA" id="ARBA00022833"/>
    </source>
</evidence>
<evidence type="ECO:0000256" key="18">
    <source>
        <dbReference type="ARBA" id="ARBA00022840"/>
    </source>
</evidence>
<evidence type="ECO:0000256" key="22">
    <source>
        <dbReference type="ARBA" id="ARBA00023280"/>
    </source>
</evidence>
<dbReference type="PRINTS" id="PR00625">
    <property type="entry name" value="JDOMAIN"/>
</dbReference>
<keyword evidence="21" id="KW-0922">Interferon antiviral system evasion</keyword>
<dbReference type="Gene3D" id="1.10.10.510">
    <property type="entry name" value="Zinc finger, large T-antigen D1 domain"/>
    <property type="match status" value="1"/>
</dbReference>
<dbReference type="KEGG" id="vg:17825406"/>
<keyword evidence="23" id="KW-1078">G1/S host cell cycle checkpoint dysregulation by virus</keyword>
<evidence type="ECO:0000256" key="15">
    <source>
        <dbReference type="ARBA" id="ARBA00022806"/>
    </source>
</evidence>
<evidence type="ECO:0000256" key="11">
    <source>
        <dbReference type="ARBA" id="ARBA00022723"/>
    </source>
</evidence>
<dbReference type="GO" id="GO:0043138">
    <property type="term" value="F:3'-5' DNA helicase activity"/>
    <property type="evidence" value="ECO:0007669"/>
    <property type="project" value="UniProtKB-EC"/>
</dbReference>
<feature type="region of interest" description="Disordered" evidence="31">
    <location>
        <begin position="72"/>
        <end position="140"/>
    </location>
</feature>
<dbReference type="Pfam" id="PF00226">
    <property type="entry name" value="DnaJ"/>
    <property type="match status" value="1"/>
</dbReference>
<keyword evidence="22" id="KW-0899">Viral immunoevasion</keyword>
<keyword evidence="5" id="KW-0244">Early protein</keyword>
<dbReference type="SUPFAM" id="SSF55464">
    <property type="entry name" value="Origin of replication-binding domain, RBD-like"/>
    <property type="match status" value="1"/>
</dbReference>
<evidence type="ECO:0000256" key="9">
    <source>
        <dbReference type="ARBA" id="ARBA00022632"/>
    </source>
</evidence>
<dbReference type="SMART" id="SM00271">
    <property type="entry name" value="DnaJ"/>
    <property type="match status" value="1"/>
</dbReference>
<comment type="cofactor">
    <cofactor evidence="1">
        <name>Mg(2+)</name>
        <dbReference type="ChEBI" id="CHEBI:18420"/>
    </cofactor>
</comment>
<evidence type="ECO:0000256" key="16">
    <source>
        <dbReference type="ARBA" id="ARBA00022830"/>
    </source>
</evidence>
<dbReference type="PROSITE" id="PS51341">
    <property type="entry name" value="ZF_LTAG_D1"/>
    <property type="match status" value="1"/>
</dbReference>
<dbReference type="Proteomes" id="UP000129085">
    <property type="component" value="Segment"/>
</dbReference>
<feature type="domain" description="J" evidence="32">
    <location>
        <begin position="8"/>
        <end position="67"/>
    </location>
</feature>
<evidence type="ECO:0000259" key="35">
    <source>
        <dbReference type="PROSITE" id="PS51341"/>
    </source>
</evidence>
<dbReference type="InterPro" id="IPR037102">
    <property type="entry name" value="Znf_lg_T-Ag_D1_dom_sf"/>
</dbReference>
<dbReference type="GO" id="GO:0039645">
    <property type="term" value="P:symbiont-mediated perturbation of host cell cycle G1/S transition checkpoint"/>
    <property type="evidence" value="ECO:0007669"/>
    <property type="project" value="UniProtKB-KW"/>
</dbReference>
<proteinExistence type="predicted"/>
<evidence type="ECO:0000256" key="12">
    <source>
        <dbReference type="ARBA" id="ARBA00022741"/>
    </source>
</evidence>
<keyword evidence="13 30" id="KW-0863">Zinc-finger</keyword>
<keyword evidence="18" id="KW-0067">ATP-binding</keyword>
<feature type="domain" description="T-ag D1-type" evidence="35">
    <location>
        <begin position="266"/>
        <end position="370"/>
    </location>
</feature>
<evidence type="ECO:0000256" key="2">
    <source>
        <dbReference type="ARBA" id="ARBA00004147"/>
    </source>
</evidence>
<dbReference type="InterPro" id="IPR010932">
    <property type="entry name" value="Lg_T_Ag_Polyomavir_C"/>
</dbReference>
<keyword evidence="12" id="KW-0547">Nucleotide-binding</keyword>
<keyword evidence="4" id="KW-1121">Modulation of host cell cycle by virus</keyword>
<keyword evidence="8" id="KW-0945">Host-virus interaction</keyword>
<dbReference type="GO" id="GO:0039576">
    <property type="term" value="P:symbiont-mediated suppression of host JAK-STAT cascade via inhibition of JAK1 activity"/>
    <property type="evidence" value="ECO:0007669"/>
    <property type="project" value="UniProtKB-KW"/>
</dbReference>
<evidence type="ECO:0000256" key="30">
    <source>
        <dbReference type="PROSITE-ProRule" id="PRU00671"/>
    </source>
</evidence>
<evidence type="ECO:0000256" key="8">
    <source>
        <dbReference type="ARBA" id="ARBA00022581"/>
    </source>
</evidence>
<dbReference type="RefSeq" id="YP_008873519.1">
    <property type="nucleotide sequence ID" value="NC_023008.1"/>
</dbReference>
<keyword evidence="37" id="KW-1185">Reference proteome</keyword>